<feature type="compositionally biased region" description="Acidic residues" evidence="4">
    <location>
        <begin position="16"/>
        <end position="31"/>
    </location>
</feature>
<dbReference type="STRING" id="391625.PPSIR1_25406"/>
<protein>
    <submittedName>
        <fullName evidence="5">Putative lipoprotein</fullName>
    </submittedName>
</protein>
<gene>
    <name evidence="5" type="ORF">PPSIR1_25406</name>
</gene>
<comment type="caution">
    <text evidence="5">The sequence shown here is derived from an EMBL/GenBank/DDBJ whole genome shotgun (WGS) entry which is preliminary data.</text>
</comment>
<evidence type="ECO:0000313" key="5">
    <source>
        <dbReference type="EMBL" id="EDM80979.1"/>
    </source>
</evidence>
<proteinExistence type="predicted"/>
<name>A6FZ95_9BACT</name>
<dbReference type="EMBL" id="ABCS01000006">
    <property type="protein sequence ID" value="EDM80979.1"/>
    <property type="molecule type" value="Genomic_DNA"/>
</dbReference>
<keyword evidence="5" id="KW-0449">Lipoprotein</keyword>
<evidence type="ECO:0000256" key="4">
    <source>
        <dbReference type="SAM" id="MobiDB-lite"/>
    </source>
</evidence>
<evidence type="ECO:0000256" key="3">
    <source>
        <dbReference type="ARBA" id="ARBA00023157"/>
    </source>
</evidence>
<organism evidence="5 6">
    <name type="scientific">Plesiocystis pacifica SIR-1</name>
    <dbReference type="NCBI Taxonomy" id="391625"/>
    <lineage>
        <taxon>Bacteria</taxon>
        <taxon>Pseudomonadati</taxon>
        <taxon>Myxococcota</taxon>
        <taxon>Polyangia</taxon>
        <taxon>Nannocystales</taxon>
        <taxon>Nannocystaceae</taxon>
        <taxon>Plesiocystis</taxon>
    </lineage>
</organism>
<sequence length="404" mass="41345">MPLALSGCGDSSGAEAEAETGSESEAADEAESSSGTDSSGEAGSTESTESSEATESSEDTDSSESSDTTETETGEDTETTDTTGDPETCGNSQLERGEACDDGNTESGDGCSSSCQTECGYLCLELGEACISGFNAVQCASPGPPFGQPSPIANTCQLATLSVDGSHIALSPELTLDGAPQHLDAMYTGPSNGVFGFAGDTQDIDAGSRLVAVDTETGALSPLGPSLGVWVMGAAMSDQGELWVTTFDTYELNATSEVHIAQVDPSSGEFLSGPTLLFEGDEPVAVWSIHVSDVAFRFDGAMFVSANDAGPPPPEPVSRYLEVDRETATVVSVVEGPADIYAAGIVFVGEADEIIAMDIRGDDDIFSLDLAQPPTLAQALLYADPIETNSGTADLAGCAKLNPQ</sequence>
<dbReference type="InterPro" id="IPR011936">
    <property type="entry name" value="Myxo_disulph_rpt"/>
</dbReference>
<dbReference type="Proteomes" id="UP000005801">
    <property type="component" value="Unassembled WGS sequence"/>
</dbReference>
<dbReference type="NCBIfam" id="TIGR02232">
    <property type="entry name" value="myxo_disulf_rpt"/>
    <property type="match status" value="1"/>
</dbReference>
<feature type="compositionally biased region" description="Acidic residues" evidence="4">
    <location>
        <begin position="55"/>
        <end position="79"/>
    </location>
</feature>
<feature type="compositionally biased region" description="Low complexity" evidence="4">
    <location>
        <begin position="32"/>
        <end position="54"/>
    </location>
</feature>
<accession>A6FZ95</accession>
<reference evidence="5 6" key="1">
    <citation type="submission" date="2007-06" db="EMBL/GenBank/DDBJ databases">
        <authorList>
            <person name="Shimkets L."/>
            <person name="Ferriera S."/>
            <person name="Johnson J."/>
            <person name="Kravitz S."/>
            <person name="Beeson K."/>
            <person name="Sutton G."/>
            <person name="Rogers Y.-H."/>
            <person name="Friedman R."/>
            <person name="Frazier M."/>
            <person name="Venter J.C."/>
        </authorList>
    </citation>
    <scope>NUCLEOTIDE SEQUENCE [LARGE SCALE GENOMIC DNA]</scope>
    <source>
        <strain evidence="5 6">SIR-1</strain>
    </source>
</reference>
<keyword evidence="2" id="KW-0677">Repeat</keyword>
<dbReference type="AlphaFoldDB" id="A6FZ95"/>
<evidence type="ECO:0000256" key="1">
    <source>
        <dbReference type="ARBA" id="ARBA00022729"/>
    </source>
</evidence>
<keyword evidence="3" id="KW-1015">Disulfide bond</keyword>
<dbReference type="SUPFAM" id="SSF63829">
    <property type="entry name" value="Calcium-dependent phosphotriesterase"/>
    <property type="match status" value="1"/>
</dbReference>
<evidence type="ECO:0000313" key="6">
    <source>
        <dbReference type="Proteomes" id="UP000005801"/>
    </source>
</evidence>
<evidence type="ECO:0000256" key="2">
    <source>
        <dbReference type="ARBA" id="ARBA00022737"/>
    </source>
</evidence>
<keyword evidence="6" id="KW-1185">Reference proteome</keyword>
<feature type="region of interest" description="Disordered" evidence="4">
    <location>
        <begin position="1"/>
        <end position="110"/>
    </location>
</feature>
<keyword evidence="1" id="KW-0732">Signal</keyword>